<dbReference type="EMBL" id="CP020370">
    <property type="protein sequence ID" value="AUB80308.1"/>
    <property type="molecule type" value="Genomic_DNA"/>
</dbReference>
<dbReference type="RefSeq" id="WP_100918109.1">
    <property type="nucleotide sequence ID" value="NZ_CP020370.1"/>
</dbReference>
<feature type="domain" description="SpoVT-AbrB" evidence="2">
    <location>
        <begin position="3"/>
        <end position="49"/>
    </location>
</feature>
<protein>
    <submittedName>
        <fullName evidence="3">AbrB family transcriptional regulator</fullName>
    </submittedName>
</protein>
<evidence type="ECO:0000313" key="3">
    <source>
        <dbReference type="EMBL" id="AUB80308.1"/>
    </source>
</evidence>
<reference evidence="3 4" key="1">
    <citation type="submission" date="2017-03" db="EMBL/GenBank/DDBJ databases">
        <title>Complete genome sequence of Candidatus 'Thiodictyon syntrophicum' sp. nov. strain Cad16T, a photolithoautotroph purple sulfur bacterium isolated from an alpine meromictic lake.</title>
        <authorList>
            <person name="Luedin S.M."/>
            <person name="Pothier J.F."/>
            <person name="Danza F."/>
            <person name="Storelli N."/>
            <person name="Wittwer M."/>
            <person name="Tonolla M."/>
        </authorList>
    </citation>
    <scope>NUCLEOTIDE SEQUENCE [LARGE SCALE GENOMIC DNA]</scope>
    <source>
        <strain evidence="3 4">Cad16T</strain>
    </source>
</reference>
<accession>A0A2K8U403</accession>
<dbReference type="SUPFAM" id="SSF89447">
    <property type="entry name" value="AbrB/MazE/MraZ-like"/>
    <property type="match status" value="1"/>
</dbReference>
<dbReference type="SMART" id="SM00966">
    <property type="entry name" value="SpoVT_AbrB"/>
    <property type="match status" value="1"/>
</dbReference>
<evidence type="ECO:0000313" key="4">
    <source>
        <dbReference type="Proteomes" id="UP000232638"/>
    </source>
</evidence>
<dbReference type="InterPro" id="IPR037914">
    <property type="entry name" value="SpoVT-AbrB_sf"/>
</dbReference>
<dbReference type="InterPro" id="IPR039052">
    <property type="entry name" value="Antitox_PemI-like"/>
</dbReference>
<dbReference type="GO" id="GO:0097351">
    <property type="term" value="F:toxin sequestering activity"/>
    <property type="evidence" value="ECO:0007669"/>
    <property type="project" value="InterPro"/>
</dbReference>
<dbReference type="Gene3D" id="2.10.260.10">
    <property type="match status" value="1"/>
</dbReference>
<dbReference type="GO" id="GO:0003677">
    <property type="term" value="F:DNA binding"/>
    <property type="evidence" value="ECO:0007669"/>
    <property type="project" value="UniProtKB-UniRule"/>
</dbReference>
<evidence type="ECO:0000259" key="2">
    <source>
        <dbReference type="PROSITE" id="PS51740"/>
    </source>
</evidence>
<gene>
    <name evidence="3" type="ORF">THSYN_04630</name>
</gene>
<proteinExistence type="predicted"/>
<dbReference type="InterPro" id="IPR007159">
    <property type="entry name" value="SpoVT-AbrB_dom"/>
</dbReference>
<keyword evidence="1" id="KW-0238">DNA-binding</keyword>
<keyword evidence="4" id="KW-1185">Reference proteome</keyword>
<evidence type="ECO:0000256" key="1">
    <source>
        <dbReference type="PROSITE-ProRule" id="PRU01076"/>
    </source>
</evidence>
<dbReference type="Pfam" id="PF04014">
    <property type="entry name" value="MazE_antitoxin"/>
    <property type="match status" value="1"/>
</dbReference>
<dbReference type="Proteomes" id="UP000232638">
    <property type="component" value="Chromosome"/>
</dbReference>
<sequence>MRLQVAKWGNSLAVRLPVDYLRAAGLKEGDELEAQVTAMGEIRLSPMQHFDKVAFLERVARLRAGLPMTATTVEAMRQEERY</sequence>
<dbReference type="PANTHER" id="PTHR40516">
    <property type="entry name" value="ANTITOXIN CHPS-RELATED"/>
    <property type="match status" value="1"/>
</dbReference>
<name>A0A2K8U403_9GAMM</name>
<organism evidence="3 4">
    <name type="scientific">Candidatus Thiodictyon syntrophicum</name>
    <dbReference type="NCBI Taxonomy" id="1166950"/>
    <lineage>
        <taxon>Bacteria</taxon>
        <taxon>Pseudomonadati</taxon>
        <taxon>Pseudomonadota</taxon>
        <taxon>Gammaproteobacteria</taxon>
        <taxon>Chromatiales</taxon>
        <taxon>Chromatiaceae</taxon>
        <taxon>Thiodictyon</taxon>
    </lineage>
</organism>
<dbReference type="OrthoDB" id="9795766at2"/>
<dbReference type="PANTHER" id="PTHR40516:SF1">
    <property type="entry name" value="ANTITOXIN CHPS-RELATED"/>
    <property type="match status" value="1"/>
</dbReference>
<dbReference type="PROSITE" id="PS51740">
    <property type="entry name" value="SPOVT_ABRB"/>
    <property type="match status" value="1"/>
</dbReference>
<dbReference type="AlphaFoldDB" id="A0A2K8U403"/>
<dbReference type="KEGG" id="tsy:THSYN_04630"/>